<reference evidence="2" key="1">
    <citation type="submission" date="2022-11" db="EMBL/GenBank/DDBJ databases">
        <title>High-quality draft genome sequence of Galbibacter sp. strain CMA-7.</title>
        <authorList>
            <person name="Wei L."/>
            <person name="Dong C."/>
            <person name="Shao Z."/>
        </authorList>
    </citation>
    <scope>NUCLEOTIDE SEQUENCE</scope>
    <source>
        <strain evidence="2">CMA-7</strain>
    </source>
</reference>
<feature type="signal peptide" evidence="1">
    <location>
        <begin position="1"/>
        <end position="25"/>
    </location>
</feature>
<dbReference type="Pfam" id="PF26622">
    <property type="entry name" value="DUF8199"/>
    <property type="match status" value="1"/>
</dbReference>
<keyword evidence="3" id="KW-1185">Reference proteome</keyword>
<dbReference type="EMBL" id="JAPMUA010000002">
    <property type="protein sequence ID" value="MDG3585729.1"/>
    <property type="molecule type" value="Genomic_DNA"/>
</dbReference>
<accession>A0ABT6FRQ3</accession>
<evidence type="ECO:0000256" key="1">
    <source>
        <dbReference type="SAM" id="SignalP"/>
    </source>
</evidence>
<evidence type="ECO:0000313" key="3">
    <source>
        <dbReference type="Proteomes" id="UP001153642"/>
    </source>
</evidence>
<dbReference type="Proteomes" id="UP001153642">
    <property type="component" value="Unassembled WGS sequence"/>
</dbReference>
<evidence type="ECO:0008006" key="4">
    <source>
        <dbReference type="Google" id="ProtNLM"/>
    </source>
</evidence>
<proteinExistence type="predicted"/>
<protein>
    <recommendedName>
        <fullName evidence="4">Secreted protein</fullName>
    </recommendedName>
</protein>
<dbReference type="NCBIfam" id="NF047658">
    <property type="entry name" value="HYC_CC_PP"/>
    <property type="match status" value="1"/>
</dbReference>
<dbReference type="RefSeq" id="WP_277899014.1">
    <property type="nucleotide sequence ID" value="NZ_JAPMUA010000002.1"/>
</dbReference>
<comment type="caution">
    <text evidence="2">The sequence shown here is derived from an EMBL/GenBank/DDBJ whole genome shotgun (WGS) entry which is preliminary data.</text>
</comment>
<dbReference type="InterPro" id="IPR058060">
    <property type="entry name" value="HYC_CC_PP"/>
</dbReference>
<dbReference type="InterPro" id="IPR058512">
    <property type="entry name" value="DUF8199"/>
</dbReference>
<name>A0ABT6FRQ3_9FLAO</name>
<keyword evidence="1" id="KW-0732">Signal</keyword>
<evidence type="ECO:0000313" key="2">
    <source>
        <dbReference type="EMBL" id="MDG3585729.1"/>
    </source>
</evidence>
<organism evidence="2 3">
    <name type="scientific">Galbibacter pacificus</name>
    <dbReference type="NCBI Taxonomy" id="2996052"/>
    <lineage>
        <taxon>Bacteria</taxon>
        <taxon>Pseudomonadati</taxon>
        <taxon>Bacteroidota</taxon>
        <taxon>Flavobacteriia</taxon>
        <taxon>Flavobacteriales</taxon>
        <taxon>Flavobacteriaceae</taxon>
        <taxon>Galbibacter</taxon>
    </lineage>
</organism>
<gene>
    <name evidence="2" type="ORF">OSR52_07595</name>
</gene>
<feature type="chain" id="PRO_5046475798" description="Secreted protein" evidence="1">
    <location>
        <begin position="26"/>
        <end position="138"/>
    </location>
</feature>
<sequence>MKTVLQNIATCLMALVVLFSTMSFTVDMHYCGNELVDVALLKPAKNCGMDMQNDASSSNTLTKSHCCTDEHLVVEGQKELKVSSFDKLTFHQQVILVSYVFSSINLFEGLEENIIPFKDYAPPLLVSEIHLENETFLI</sequence>